<dbReference type="Pfam" id="PF11744">
    <property type="entry name" value="ALMT"/>
    <property type="match status" value="1"/>
</dbReference>
<protein>
    <submittedName>
        <fullName evidence="9">Uncharacterized protein</fullName>
    </submittedName>
</protein>
<evidence type="ECO:0000313" key="10">
    <source>
        <dbReference type="EMBL" id="KAG0456743.1"/>
    </source>
</evidence>
<comment type="similarity">
    <text evidence="2">Belongs to the aromatic acid exporter (TC 2.A.85) family.</text>
</comment>
<reference evidence="9 11" key="1">
    <citation type="journal article" date="2020" name="Nat. Food">
        <title>A phased Vanilla planifolia genome enables genetic improvement of flavour and production.</title>
        <authorList>
            <person name="Hasing T."/>
            <person name="Tang H."/>
            <person name="Brym M."/>
            <person name="Khazi F."/>
            <person name="Huang T."/>
            <person name="Chambers A.H."/>
        </authorList>
    </citation>
    <scope>NUCLEOTIDE SEQUENCE [LARGE SCALE GENOMIC DNA]</scope>
    <source>
        <tissue evidence="9">Leaf</tissue>
    </source>
</reference>
<organism evidence="9 11">
    <name type="scientific">Vanilla planifolia</name>
    <name type="common">Vanilla</name>
    <dbReference type="NCBI Taxonomy" id="51239"/>
    <lineage>
        <taxon>Eukaryota</taxon>
        <taxon>Viridiplantae</taxon>
        <taxon>Streptophyta</taxon>
        <taxon>Embryophyta</taxon>
        <taxon>Tracheophyta</taxon>
        <taxon>Spermatophyta</taxon>
        <taxon>Magnoliopsida</taxon>
        <taxon>Liliopsida</taxon>
        <taxon>Asparagales</taxon>
        <taxon>Orchidaceae</taxon>
        <taxon>Vanilloideae</taxon>
        <taxon>Vanilleae</taxon>
        <taxon>Vanilla</taxon>
    </lineage>
</organism>
<evidence type="ECO:0000313" key="9">
    <source>
        <dbReference type="EMBL" id="KAG0456736.1"/>
    </source>
</evidence>
<sequence>MLGQQASWPANLSFNNDELVKRVETYECSALSLATFASLLIEFVARLQNVVDAFNELSEKAKFKDAVDELGPAVAPGFWTRVKKFIGF</sequence>
<dbReference type="OrthoDB" id="68611at2759"/>
<evidence type="ECO:0000256" key="7">
    <source>
        <dbReference type="ARBA" id="ARBA00023136"/>
    </source>
</evidence>
<keyword evidence="5" id="KW-1133">Transmembrane helix</keyword>
<evidence type="ECO:0000256" key="8">
    <source>
        <dbReference type="ARBA" id="ARBA00023303"/>
    </source>
</evidence>
<keyword evidence="3" id="KW-0813">Transport</keyword>
<name>A0A835PQW9_VANPL</name>
<dbReference type="EMBL" id="JADCNM010000013">
    <property type="protein sequence ID" value="KAG0456743.1"/>
    <property type="molecule type" value="Genomic_DNA"/>
</dbReference>
<dbReference type="InterPro" id="IPR020966">
    <property type="entry name" value="ALMT"/>
</dbReference>
<keyword evidence="8" id="KW-0407">Ion channel</keyword>
<dbReference type="EMBL" id="JADCNM010000013">
    <property type="protein sequence ID" value="KAG0456736.1"/>
    <property type="molecule type" value="Genomic_DNA"/>
</dbReference>
<dbReference type="AlphaFoldDB" id="A0A835PQW9"/>
<keyword evidence="7" id="KW-0472">Membrane</keyword>
<accession>A0A835PQW9</accession>
<evidence type="ECO:0000256" key="4">
    <source>
        <dbReference type="ARBA" id="ARBA00022692"/>
    </source>
</evidence>
<proteinExistence type="inferred from homology"/>
<dbReference type="PANTHER" id="PTHR31086">
    <property type="entry name" value="ALUMINUM-ACTIVATED MALATE TRANSPORTER 10"/>
    <property type="match status" value="1"/>
</dbReference>
<evidence type="ECO:0000256" key="6">
    <source>
        <dbReference type="ARBA" id="ARBA00023065"/>
    </source>
</evidence>
<dbReference type="GO" id="GO:0015743">
    <property type="term" value="P:malate transport"/>
    <property type="evidence" value="ECO:0007669"/>
    <property type="project" value="InterPro"/>
</dbReference>
<keyword evidence="4" id="KW-0812">Transmembrane</keyword>
<evidence type="ECO:0000313" key="11">
    <source>
        <dbReference type="Proteomes" id="UP000639772"/>
    </source>
</evidence>
<evidence type="ECO:0000256" key="5">
    <source>
        <dbReference type="ARBA" id="ARBA00022989"/>
    </source>
</evidence>
<comment type="subcellular location">
    <subcellularLocation>
        <location evidence="1">Membrane</location>
        <topology evidence="1">Multi-pass membrane protein</topology>
    </subcellularLocation>
</comment>
<evidence type="ECO:0000256" key="1">
    <source>
        <dbReference type="ARBA" id="ARBA00004141"/>
    </source>
</evidence>
<evidence type="ECO:0000256" key="2">
    <source>
        <dbReference type="ARBA" id="ARBA00007079"/>
    </source>
</evidence>
<gene>
    <name evidence="9" type="ORF">HPP92_024524</name>
    <name evidence="10" type="ORF">HPP92_024531</name>
</gene>
<dbReference type="GO" id="GO:0016020">
    <property type="term" value="C:membrane"/>
    <property type="evidence" value="ECO:0007669"/>
    <property type="project" value="UniProtKB-SubCell"/>
</dbReference>
<comment type="caution">
    <text evidence="9">The sequence shown here is derived from an EMBL/GenBank/DDBJ whole genome shotgun (WGS) entry which is preliminary data.</text>
</comment>
<dbReference type="Proteomes" id="UP000639772">
    <property type="component" value="Chromosome 13"/>
</dbReference>
<keyword evidence="6" id="KW-0406">Ion transport</keyword>
<evidence type="ECO:0000256" key="3">
    <source>
        <dbReference type="ARBA" id="ARBA00022448"/>
    </source>
</evidence>
<dbReference type="GO" id="GO:0034220">
    <property type="term" value="P:monoatomic ion transmembrane transport"/>
    <property type="evidence" value="ECO:0007669"/>
    <property type="project" value="UniProtKB-KW"/>
</dbReference>